<sequence length="140" mass="14626">MHETVCESCGAVLRDDDTFCERCGALAPAPGGGAVPGSLQEKNATLAALYSFIIAGMGQVYNGHTLKGVAIFLGTLVGIVVFVVPGLLIWIFGVYDAYSSAKKMNAGTIPYKATDTSTMIGFVVAIVILVVLAFALEYSL</sequence>
<dbReference type="AlphaFoldDB" id="A0A0W8EZU4"/>
<feature type="transmembrane region" description="Helical" evidence="1">
    <location>
        <begin position="116"/>
        <end position="136"/>
    </location>
</feature>
<keyword evidence="1" id="KW-0472">Membrane</keyword>
<reference evidence="3" key="1">
    <citation type="journal article" date="2015" name="Proc. Natl. Acad. Sci. U.S.A.">
        <title>Networks of energetic and metabolic interactions define dynamics in microbial communities.</title>
        <authorList>
            <person name="Embree M."/>
            <person name="Liu J.K."/>
            <person name="Al-Bassam M.M."/>
            <person name="Zengler K."/>
        </authorList>
    </citation>
    <scope>NUCLEOTIDE SEQUENCE</scope>
</reference>
<accession>A0A0W8EZU4</accession>
<name>A0A0W8EZU4_9ZZZZ</name>
<protein>
    <recommendedName>
        <fullName evidence="2">Zinc-ribbon domain-containing protein</fullName>
    </recommendedName>
</protein>
<evidence type="ECO:0000313" key="3">
    <source>
        <dbReference type="EMBL" id="KUG14097.1"/>
    </source>
</evidence>
<gene>
    <name evidence="3" type="ORF">ASZ90_016270</name>
</gene>
<feature type="transmembrane region" description="Helical" evidence="1">
    <location>
        <begin position="44"/>
        <end position="62"/>
    </location>
</feature>
<proteinExistence type="predicted"/>
<keyword evidence="1" id="KW-1133">Transmembrane helix</keyword>
<dbReference type="InterPro" id="IPR026870">
    <property type="entry name" value="Zinc_ribbon_dom"/>
</dbReference>
<dbReference type="EMBL" id="LNQE01001703">
    <property type="protein sequence ID" value="KUG14097.1"/>
    <property type="molecule type" value="Genomic_DNA"/>
</dbReference>
<evidence type="ECO:0000259" key="2">
    <source>
        <dbReference type="Pfam" id="PF13240"/>
    </source>
</evidence>
<organism evidence="3">
    <name type="scientific">hydrocarbon metagenome</name>
    <dbReference type="NCBI Taxonomy" id="938273"/>
    <lineage>
        <taxon>unclassified sequences</taxon>
        <taxon>metagenomes</taxon>
        <taxon>ecological metagenomes</taxon>
    </lineage>
</organism>
<feature type="transmembrane region" description="Helical" evidence="1">
    <location>
        <begin position="68"/>
        <end position="95"/>
    </location>
</feature>
<keyword evidence="1" id="KW-0812">Transmembrane</keyword>
<dbReference type="Pfam" id="PF13240">
    <property type="entry name" value="Zn_Ribbon_1"/>
    <property type="match status" value="1"/>
</dbReference>
<evidence type="ECO:0000256" key="1">
    <source>
        <dbReference type="SAM" id="Phobius"/>
    </source>
</evidence>
<comment type="caution">
    <text evidence="3">The sequence shown here is derived from an EMBL/GenBank/DDBJ whole genome shotgun (WGS) entry which is preliminary data.</text>
</comment>
<feature type="domain" description="Zinc-ribbon" evidence="2">
    <location>
        <begin position="6"/>
        <end position="25"/>
    </location>
</feature>